<dbReference type="EMBL" id="LZYO01000315">
    <property type="protein sequence ID" value="ODH19222.1"/>
    <property type="molecule type" value="Genomic_DNA"/>
</dbReference>
<name>A0A1D2J878_PARBR</name>
<dbReference type="VEuPathDB" id="FungiDB:PADG_11572"/>
<accession>A0A1D2J878</accession>
<dbReference type="VEuPathDB" id="FungiDB:PABG_00804"/>
<evidence type="ECO:0000313" key="1">
    <source>
        <dbReference type="EMBL" id="ODH19222.1"/>
    </source>
</evidence>
<reference evidence="1 2" key="1">
    <citation type="submission" date="2016-06" db="EMBL/GenBank/DDBJ databases">
        <authorList>
            <person name="Kjaerup R.B."/>
            <person name="Dalgaard T.S."/>
            <person name="Juul-Madsen H.R."/>
        </authorList>
    </citation>
    <scope>NUCLEOTIDE SEQUENCE [LARGE SCALE GENOMIC DNA]</scope>
    <source>
        <strain evidence="1 2">Pb300</strain>
    </source>
</reference>
<dbReference type="AlphaFoldDB" id="A0A1D2J878"/>
<comment type="caution">
    <text evidence="1">The sequence shown here is derived from an EMBL/GenBank/DDBJ whole genome shotgun (WGS) entry which is preliminary data.</text>
</comment>
<protein>
    <submittedName>
        <fullName evidence="1">Uncharacterized protein</fullName>
    </submittedName>
</protein>
<sequence length="169" mass="19301">MAGEIHTVFNDNQKACRSRVSKKLILFAGDISTTGNIVDVQTEPVGEVCHLLNTSEGRIGWYLASEVQVRLFLEDNAPVNKKQGEFRWRVQSHASLEWFYFLTLAIELSNCSLYSPRYRVCLLVHVSGFIVHEIPMNTLAAMFHRAKEMRALEVELSCHEMEPMSPLYP</sequence>
<proteinExistence type="predicted"/>
<gene>
    <name evidence="1" type="ORF">ACO22_06167</name>
</gene>
<evidence type="ECO:0000313" key="2">
    <source>
        <dbReference type="Proteomes" id="UP000242814"/>
    </source>
</evidence>
<dbReference type="Proteomes" id="UP000242814">
    <property type="component" value="Unassembled WGS sequence"/>
</dbReference>
<organism evidence="1 2">
    <name type="scientific">Paracoccidioides brasiliensis</name>
    <dbReference type="NCBI Taxonomy" id="121759"/>
    <lineage>
        <taxon>Eukaryota</taxon>
        <taxon>Fungi</taxon>
        <taxon>Dikarya</taxon>
        <taxon>Ascomycota</taxon>
        <taxon>Pezizomycotina</taxon>
        <taxon>Eurotiomycetes</taxon>
        <taxon>Eurotiomycetidae</taxon>
        <taxon>Onygenales</taxon>
        <taxon>Ajellomycetaceae</taxon>
        <taxon>Paracoccidioides</taxon>
    </lineage>
</organism>